<organism evidence="2 3">
    <name type="scientific">Prochlorococcus marinus (strain MIT 9215)</name>
    <dbReference type="NCBI Taxonomy" id="93060"/>
    <lineage>
        <taxon>Bacteria</taxon>
        <taxon>Bacillati</taxon>
        <taxon>Cyanobacteriota</taxon>
        <taxon>Cyanophyceae</taxon>
        <taxon>Synechococcales</taxon>
        <taxon>Prochlorococcaceae</taxon>
        <taxon>Prochlorococcus</taxon>
    </lineage>
</organism>
<dbReference type="HOGENOM" id="CLU_780469_0_0_3"/>
<reference evidence="2 3" key="1">
    <citation type="journal article" date="2007" name="PLoS Genet.">
        <title>Patterns and implications of gene gain and loss in the evolution of Prochlorococcus.</title>
        <authorList>
            <person name="Kettler G.C."/>
            <person name="Martiny A.C."/>
            <person name="Huang K."/>
            <person name="Zucker J."/>
            <person name="Coleman M.L."/>
            <person name="Rodrigue S."/>
            <person name="Chen F."/>
            <person name="Lapidus A."/>
            <person name="Ferriera S."/>
            <person name="Johnson J."/>
            <person name="Steglich C."/>
            <person name="Church G.M."/>
            <person name="Richardson P."/>
            <person name="Chisholm S.W."/>
        </authorList>
    </citation>
    <scope>NUCLEOTIDE SEQUENCE [LARGE SCALE GENOMIC DNA]</scope>
    <source>
        <strain evidence="2 3">MIT 9215</strain>
    </source>
</reference>
<evidence type="ECO:0000313" key="2">
    <source>
        <dbReference type="EMBL" id="ABV51072.1"/>
    </source>
</evidence>
<dbReference type="CAZy" id="GT4">
    <property type="family name" value="Glycosyltransferase Family 4"/>
</dbReference>
<dbReference type="OrthoDB" id="542479at2"/>
<dbReference type="EMBL" id="CP000825">
    <property type="protein sequence ID" value="ABV51072.1"/>
    <property type="molecule type" value="Genomic_DNA"/>
</dbReference>
<dbReference type="PANTHER" id="PTHR12526:SF630">
    <property type="entry name" value="GLYCOSYLTRANSFERASE"/>
    <property type="match status" value="1"/>
</dbReference>
<name>A8G641_PROM2</name>
<dbReference type="Gene3D" id="3.40.50.2000">
    <property type="entry name" value="Glycogen Phosphorylase B"/>
    <property type="match status" value="2"/>
</dbReference>
<dbReference type="Pfam" id="PF00534">
    <property type="entry name" value="Glycos_transf_1"/>
    <property type="match status" value="1"/>
</dbReference>
<feature type="domain" description="Glycosyl transferase family 1" evidence="1">
    <location>
        <begin position="182"/>
        <end position="336"/>
    </location>
</feature>
<dbReference type="Proteomes" id="UP000002014">
    <property type="component" value="Chromosome"/>
</dbReference>
<dbReference type="STRING" id="93060.P9215_14591"/>
<dbReference type="RefSeq" id="WP_012008120.1">
    <property type="nucleotide sequence ID" value="NC_009840.1"/>
</dbReference>
<gene>
    <name evidence="2" type="ordered locus">P9215_14591</name>
</gene>
<dbReference type="AlphaFoldDB" id="A8G641"/>
<keyword evidence="2" id="KW-0808">Transferase</keyword>
<dbReference type="SUPFAM" id="SSF53756">
    <property type="entry name" value="UDP-Glycosyltransferase/glycogen phosphorylase"/>
    <property type="match status" value="1"/>
</dbReference>
<protein>
    <submittedName>
        <fullName evidence="2">Glycosyltransferase</fullName>
    </submittedName>
</protein>
<dbReference type="InterPro" id="IPR001296">
    <property type="entry name" value="Glyco_trans_1"/>
</dbReference>
<accession>A8G641</accession>
<proteinExistence type="predicted"/>
<dbReference type="eggNOG" id="COG0438">
    <property type="taxonomic scope" value="Bacteria"/>
</dbReference>
<evidence type="ECO:0000259" key="1">
    <source>
        <dbReference type="Pfam" id="PF00534"/>
    </source>
</evidence>
<dbReference type="PANTHER" id="PTHR12526">
    <property type="entry name" value="GLYCOSYLTRANSFERASE"/>
    <property type="match status" value="1"/>
</dbReference>
<dbReference type="KEGG" id="pmh:P9215_14591"/>
<evidence type="ECO:0000313" key="3">
    <source>
        <dbReference type="Proteomes" id="UP000002014"/>
    </source>
</evidence>
<sequence>MKLICIVIPSTNSQSPIKGASALANKLIKKYKILVVTLKEGKSFNRLFDNKIEHLDLSKFSWYKKYLFFLNYLISQSKKYKIQVISYCFSGDVFTSFFKNKCQIISYVRGDLYKVYRLDYGLIGIFYAWLHYEALKKFDFILGLSKVMVEKIEKLTNKKCYLIPNFIDENKIAKYVSLSNNTNKKINLIYVGRLTKLKSVSSIIKILDRLQKEKKFFHLDIVGDGPLREKIKKEISKLNNPELVTLHGFVDNPYPLLAKSNIFILPSKSEGISRSALEALFLGNFCIIRDLDNSAAEYIVNGENGFLFKHDNQLPELIIKASRIIKASKSRKNLLPNEYRQNTCIKRFEVIHNL</sequence>
<dbReference type="GO" id="GO:0016757">
    <property type="term" value="F:glycosyltransferase activity"/>
    <property type="evidence" value="ECO:0007669"/>
    <property type="project" value="InterPro"/>
</dbReference>